<name>A0A173E032_9CHLA</name>
<dbReference type="EMBL" id="CP015840">
    <property type="protein sequence ID" value="ANG66554.1"/>
    <property type="molecule type" value="Genomic_DNA"/>
</dbReference>
<keyword evidence="1" id="KW-0472">Membrane</keyword>
<sequence length="313" mass="33937">MPLQSMIISNNDRLSEHALNITEKYGFLCLSHDGVKTYLSSRSLPSSTTMNDLAKSSGVGINLLRSLKSAGVAVATVTGIDLTSRLIERVLWIKYLCNMLNPPNSERGKKLDDLFIGIALSIFLSLVLIIFGPSFVSVVTGAIKIHRASQVIWACNRENKQLQLLESINANNLQPLQRAAIRTSIEANKQMKNTYIKYRATRIAFLLTSLIVCIALFALAAGVILAFCSSATSAAITSAIIGCGVSGGCLLLFGCLGFIAASVYEHRKQSQATVTLQQAILCTMVSDQIVKKPGDYQRSVISQEIANTCYRAP</sequence>
<organism evidence="2 3">
    <name type="scientific">Chlamydia gallinacea 08-1274/3</name>
    <dbReference type="NCBI Taxonomy" id="1143323"/>
    <lineage>
        <taxon>Bacteria</taxon>
        <taxon>Pseudomonadati</taxon>
        <taxon>Chlamydiota</taxon>
        <taxon>Chlamydiia</taxon>
        <taxon>Chlamydiales</taxon>
        <taxon>Chlamydiaceae</taxon>
        <taxon>Chlamydia/Chlamydophila group</taxon>
        <taxon>Chlamydia</taxon>
    </lineage>
</organism>
<gene>
    <name evidence="2" type="ORF">M787_004440</name>
</gene>
<dbReference type="OrthoDB" id="9995197at2"/>
<feature type="transmembrane region" description="Helical" evidence="1">
    <location>
        <begin position="203"/>
        <end position="227"/>
    </location>
</feature>
<accession>A0A173E032</accession>
<protein>
    <submittedName>
        <fullName evidence="2">Uncharacterized protein</fullName>
    </submittedName>
</protein>
<dbReference type="GeneID" id="81478553"/>
<evidence type="ECO:0000313" key="2">
    <source>
        <dbReference type="EMBL" id="ANG66554.1"/>
    </source>
</evidence>
<feature type="transmembrane region" description="Helical" evidence="1">
    <location>
        <begin position="239"/>
        <end position="261"/>
    </location>
</feature>
<evidence type="ECO:0000313" key="3">
    <source>
        <dbReference type="Proteomes" id="UP000019147"/>
    </source>
</evidence>
<dbReference type="NCBIfam" id="NF047332">
    <property type="entry name" value="Chlamy_GarD"/>
    <property type="match status" value="1"/>
</dbReference>
<reference evidence="2 3" key="1">
    <citation type="journal article" date="2014" name="Syst. Appl. Microbiol.">
        <title>Evidence for the existence of two new members of the family Chlamydiaceae and proposal of Chlamydia avium sp. nov. and Chlamydia gallinacea sp. nov.</title>
        <authorList>
            <person name="Sachse K."/>
            <person name="Laroucau K."/>
            <person name="Riege K."/>
            <person name="Wehner S."/>
            <person name="Dilcher M."/>
            <person name="Creasy H.H."/>
            <person name="Weidmann M."/>
            <person name="Myers G."/>
            <person name="Vorimore F."/>
            <person name="Vicari N."/>
            <person name="Magnino S."/>
            <person name="Liebler-Tenorio E."/>
            <person name="Ruettger A."/>
            <person name="Bavoil P.M."/>
            <person name="Hufert F.T."/>
            <person name="Rossello-Mora R."/>
            <person name="Marz M."/>
        </authorList>
    </citation>
    <scope>NUCLEOTIDE SEQUENCE [LARGE SCALE GENOMIC DNA]</scope>
    <source>
        <strain evidence="2 3">08-1274/3</strain>
    </source>
</reference>
<evidence type="ECO:0000256" key="1">
    <source>
        <dbReference type="SAM" id="Phobius"/>
    </source>
</evidence>
<dbReference type="RefSeq" id="WP_021828374.1">
    <property type="nucleotide sequence ID" value="NZ_CP015840.1"/>
</dbReference>
<dbReference type="Proteomes" id="UP000019147">
    <property type="component" value="Chromosome"/>
</dbReference>
<keyword evidence="1" id="KW-1133">Transmembrane helix</keyword>
<keyword evidence="1" id="KW-0812">Transmembrane</keyword>
<dbReference type="STRING" id="1143323.M787_004440"/>
<dbReference type="KEGG" id="cgz:M787_004440"/>
<proteinExistence type="predicted"/>
<dbReference type="AlphaFoldDB" id="A0A173E032"/>
<feature type="transmembrane region" description="Helical" evidence="1">
    <location>
        <begin position="114"/>
        <end position="139"/>
    </location>
</feature>